<proteinExistence type="predicted"/>
<keyword evidence="2" id="KW-0614">Plasmid</keyword>
<accession>A4TFX8</accession>
<sequence length="96" mass="10408">MTADVTRPTITPYRSTAITIDEKSGLNRLVELEPAQAELLGRILDRPVASYSDLASAGVEWPGAANDPRRRANQAPVAKETQADDDVDGQLGFTFH</sequence>
<organism evidence="2">
    <name type="scientific">Mycolicibacterium gilvum (strain PYR-GCK)</name>
    <name type="common">Mycobacterium gilvum (strain PYR-GCK)</name>
    <dbReference type="NCBI Taxonomy" id="350054"/>
    <lineage>
        <taxon>Bacteria</taxon>
        <taxon>Bacillati</taxon>
        <taxon>Actinomycetota</taxon>
        <taxon>Actinomycetes</taxon>
        <taxon>Mycobacteriales</taxon>
        <taxon>Mycobacteriaceae</taxon>
        <taxon>Mycolicibacterium</taxon>
    </lineage>
</organism>
<name>A4TFX8_MYCGI</name>
<dbReference type="EMBL" id="CP000657">
    <property type="protein sequence ID" value="ABP47969.1"/>
    <property type="molecule type" value="Genomic_DNA"/>
</dbReference>
<dbReference type="AlphaFoldDB" id="A4TFX8"/>
<evidence type="ECO:0000256" key="1">
    <source>
        <dbReference type="SAM" id="MobiDB-lite"/>
    </source>
</evidence>
<dbReference type="OrthoDB" id="9776021at2"/>
<evidence type="ECO:0000313" key="2">
    <source>
        <dbReference type="EMBL" id="ABP47969.1"/>
    </source>
</evidence>
<reference evidence="2" key="1">
    <citation type="submission" date="2007-04" db="EMBL/GenBank/DDBJ databases">
        <title>Complete sequence of plasmid1 pMFLV01 of Mycobacterium gilvum PYR-GCK.</title>
        <authorList>
            <consortium name="US DOE Joint Genome Institute"/>
            <person name="Copeland A."/>
            <person name="Lucas S."/>
            <person name="Lapidus A."/>
            <person name="Barry K."/>
            <person name="Detter J.C."/>
            <person name="Glavina del Rio T."/>
            <person name="Hammon N."/>
            <person name="Israni S."/>
            <person name="Dalin E."/>
            <person name="Tice H."/>
            <person name="Pitluck S."/>
            <person name="Chain P."/>
            <person name="Malfatti S."/>
            <person name="Shin M."/>
            <person name="Vergez L."/>
            <person name="Schmutz J."/>
            <person name="Larimer F."/>
            <person name="Land M."/>
            <person name="Hauser L."/>
            <person name="Kyrpides N."/>
            <person name="Mikhailova N."/>
            <person name="Miller C."/>
            <person name="Richardson P."/>
        </authorList>
    </citation>
    <scope>NUCLEOTIDE SEQUENCE</scope>
    <source>
        <strain evidence="2">PYR-GCK</strain>
        <plasmid evidence="2">pMFLV01</plasmid>
    </source>
</reference>
<protein>
    <submittedName>
        <fullName evidence="2">Uncharacterized protein</fullName>
    </submittedName>
</protein>
<feature type="region of interest" description="Disordered" evidence="1">
    <location>
        <begin position="62"/>
        <end position="96"/>
    </location>
</feature>
<dbReference type="KEGG" id="mgi:Mflv_5508"/>
<dbReference type="HOGENOM" id="CLU_2356685_0_0_11"/>
<gene>
    <name evidence="2" type="ordered locus">Mflv_5508</name>
</gene>
<geneLocation type="plasmid" evidence="2">
    <name>pMFLV01</name>
</geneLocation>